<proteinExistence type="inferred from homology"/>
<evidence type="ECO:0000259" key="5">
    <source>
        <dbReference type="Pfam" id="PF25919"/>
    </source>
</evidence>
<evidence type="ECO:0000256" key="2">
    <source>
        <dbReference type="ARBA" id="ARBA00022448"/>
    </source>
</evidence>
<dbReference type="GO" id="GO:0030313">
    <property type="term" value="C:cell envelope"/>
    <property type="evidence" value="ECO:0007669"/>
    <property type="project" value="TreeGrafter"/>
</dbReference>
<evidence type="ECO:0000313" key="7">
    <source>
        <dbReference type="EMBL" id="MBB4079415.1"/>
    </source>
</evidence>
<dbReference type="SUPFAM" id="SSF111369">
    <property type="entry name" value="HlyD-like secretion proteins"/>
    <property type="match status" value="1"/>
</dbReference>
<comment type="similarity">
    <text evidence="1">Belongs to the membrane fusion protein (MFP) (TC 8.A.1) family.</text>
</comment>
<evidence type="ECO:0000256" key="4">
    <source>
        <dbReference type="SAM" id="SignalP"/>
    </source>
</evidence>
<accession>A0A840E717</accession>
<dbReference type="AlphaFoldDB" id="A0A840E717"/>
<evidence type="ECO:0000259" key="6">
    <source>
        <dbReference type="Pfam" id="PF25954"/>
    </source>
</evidence>
<reference evidence="7 8" key="1">
    <citation type="submission" date="2020-08" db="EMBL/GenBank/DDBJ databases">
        <title>Genomic Encyclopedia of Type Strains, Phase IV (KMG-IV): sequencing the most valuable type-strain genomes for metagenomic binning, comparative biology and taxonomic classification.</title>
        <authorList>
            <person name="Goeker M."/>
        </authorList>
    </citation>
    <scope>NUCLEOTIDE SEQUENCE [LARGE SCALE GENOMIC DNA]</scope>
    <source>
        <strain evidence="7 8">DSM 105137</strain>
    </source>
</reference>
<organism evidence="7 8">
    <name type="scientific">Neolewinella aquimaris</name>
    <dbReference type="NCBI Taxonomy" id="1835722"/>
    <lineage>
        <taxon>Bacteria</taxon>
        <taxon>Pseudomonadati</taxon>
        <taxon>Bacteroidota</taxon>
        <taxon>Saprospiria</taxon>
        <taxon>Saprospirales</taxon>
        <taxon>Lewinellaceae</taxon>
        <taxon>Neolewinella</taxon>
    </lineage>
</organism>
<evidence type="ECO:0000256" key="1">
    <source>
        <dbReference type="ARBA" id="ARBA00009477"/>
    </source>
</evidence>
<dbReference type="InterPro" id="IPR006143">
    <property type="entry name" value="RND_pump_MFP"/>
</dbReference>
<dbReference type="PANTHER" id="PTHR30097">
    <property type="entry name" value="CATION EFFLUX SYSTEM PROTEIN CUSB"/>
    <property type="match status" value="1"/>
</dbReference>
<feature type="domain" description="CusB-like barrel-sandwich hybrid" evidence="5">
    <location>
        <begin position="99"/>
        <end position="241"/>
    </location>
</feature>
<evidence type="ECO:0000256" key="3">
    <source>
        <dbReference type="SAM" id="MobiDB-lite"/>
    </source>
</evidence>
<feature type="compositionally biased region" description="Basic and acidic residues" evidence="3">
    <location>
        <begin position="25"/>
        <end position="54"/>
    </location>
</feature>
<dbReference type="InterPro" id="IPR058790">
    <property type="entry name" value="BSH_CusB"/>
</dbReference>
<dbReference type="NCBIfam" id="TIGR01730">
    <property type="entry name" value="RND_mfp"/>
    <property type="match status" value="1"/>
</dbReference>
<keyword evidence="2" id="KW-0813">Transport</keyword>
<dbReference type="Proteomes" id="UP000576209">
    <property type="component" value="Unassembled WGS sequence"/>
</dbReference>
<evidence type="ECO:0000313" key="8">
    <source>
        <dbReference type="Proteomes" id="UP000576209"/>
    </source>
</evidence>
<dbReference type="GO" id="GO:0022857">
    <property type="term" value="F:transmembrane transporter activity"/>
    <property type="evidence" value="ECO:0007669"/>
    <property type="project" value="InterPro"/>
</dbReference>
<protein>
    <submittedName>
        <fullName evidence="7">Cobalt-zinc-cadmium efflux system membrane fusion protein</fullName>
    </submittedName>
</protein>
<gene>
    <name evidence="7" type="ORF">GGR28_002035</name>
</gene>
<feature type="chain" id="PRO_5032854209" evidence="4">
    <location>
        <begin position="23"/>
        <end position="409"/>
    </location>
</feature>
<dbReference type="RefSeq" id="WP_183495659.1">
    <property type="nucleotide sequence ID" value="NZ_JACIFF010000004.1"/>
</dbReference>
<dbReference type="InterPro" id="IPR058792">
    <property type="entry name" value="Beta-barrel_RND_2"/>
</dbReference>
<dbReference type="InterPro" id="IPR051909">
    <property type="entry name" value="MFP_Cation_Efflux"/>
</dbReference>
<dbReference type="GO" id="GO:0016020">
    <property type="term" value="C:membrane"/>
    <property type="evidence" value="ECO:0007669"/>
    <property type="project" value="InterPro"/>
</dbReference>
<dbReference type="Pfam" id="PF25954">
    <property type="entry name" value="Beta-barrel_RND_2"/>
    <property type="match status" value="1"/>
</dbReference>
<dbReference type="Gene3D" id="2.40.420.20">
    <property type="match status" value="1"/>
</dbReference>
<feature type="signal peptide" evidence="4">
    <location>
        <begin position="1"/>
        <end position="22"/>
    </location>
</feature>
<name>A0A840E717_9BACT</name>
<sequence length="409" mass="45143">MQIGYLSLLFALVLCSCGPAQPEAPSHESSHAEGAAGDHHDDHDEHHGDEHHDEEGGVHLTAAQVENMDIKLGDFSQLKLNDYLSATGVLGLPPNAYIAVNARANGFVHNVPNYVEGDFVRKGAVLGYLENPEFIDHQQRFLEVSAELAYLRQELERQETLLAADAGILKSVQRLRSEVAGKTATLAGISQRLEYLGIRTADITPENLTDRITLFAPRSGYITTISLHDGLYVEPSTELIELIDEDHLHLELEVFERDIARVEKGQRVTYRIPALGTQTFAAEIHVIGKEFNTENKTVRVHAHLQGEQPPFVEGRFAEARIWLDDQTVSALPEAAVLYEGEMAYVYISPADTTGDEVGFERLTVNPGITDNGFTAVRLIDPLPPGMRIVTEGAYYVNAQEQAGALEHKH</sequence>
<feature type="domain" description="CusB-like beta-barrel" evidence="6">
    <location>
        <begin position="250"/>
        <end position="320"/>
    </location>
</feature>
<dbReference type="EMBL" id="JACIFF010000004">
    <property type="protein sequence ID" value="MBB4079415.1"/>
    <property type="molecule type" value="Genomic_DNA"/>
</dbReference>
<dbReference type="PANTHER" id="PTHR30097:SF4">
    <property type="entry name" value="SLR6042 PROTEIN"/>
    <property type="match status" value="1"/>
</dbReference>
<dbReference type="GO" id="GO:0060003">
    <property type="term" value="P:copper ion export"/>
    <property type="evidence" value="ECO:0007669"/>
    <property type="project" value="TreeGrafter"/>
</dbReference>
<dbReference type="Pfam" id="PF25919">
    <property type="entry name" value="BSH_CusB"/>
    <property type="match status" value="1"/>
</dbReference>
<keyword evidence="4" id="KW-0732">Signal</keyword>
<feature type="region of interest" description="Disordered" evidence="3">
    <location>
        <begin position="22"/>
        <end position="54"/>
    </location>
</feature>
<dbReference type="Gene3D" id="2.40.30.170">
    <property type="match status" value="1"/>
</dbReference>
<comment type="caution">
    <text evidence="7">The sequence shown here is derived from an EMBL/GenBank/DDBJ whole genome shotgun (WGS) entry which is preliminary data.</text>
</comment>
<dbReference type="GO" id="GO:0015679">
    <property type="term" value="P:plasma membrane copper ion transport"/>
    <property type="evidence" value="ECO:0007669"/>
    <property type="project" value="TreeGrafter"/>
</dbReference>
<keyword evidence="8" id="KW-1185">Reference proteome</keyword>